<keyword evidence="2" id="KW-1185">Reference proteome</keyword>
<reference evidence="1 2" key="1">
    <citation type="journal article" date="2020" name="Extremophiles">
        <title>Genomic analysis of Caldalkalibacillus thermarum TA2.A1 reveals aerobic alkaliphilic metabolism and evolutionary hallmarks linking alkaliphilic bacteria and plant life.</title>
        <authorList>
            <person name="de Jong S.I."/>
            <person name="van den Broek M.A."/>
            <person name="Merkel A.Y."/>
            <person name="de la Torre Cortes P."/>
            <person name="Kalamorz F."/>
            <person name="Cook G.M."/>
            <person name="van Loosdrecht M.C.M."/>
            <person name="McMillan D.G.G."/>
        </authorList>
    </citation>
    <scope>NUCLEOTIDE SEQUENCE [LARGE SCALE GENOMIC DNA]</scope>
    <source>
        <strain evidence="1 2">TA2.A1</strain>
    </source>
</reference>
<protein>
    <submittedName>
        <fullName evidence="1">Uncharacterized protein</fullName>
    </submittedName>
</protein>
<gene>
    <name evidence="1" type="ORF">HUR95_00445</name>
</gene>
<dbReference type="AlphaFoldDB" id="A0A8X8I971"/>
<evidence type="ECO:0000313" key="2">
    <source>
        <dbReference type="Proteomes" id="UP000825179"/>
    </source>
</evidence>
<dbReference type="Proteomes" id="UP000825179">
    <property type="component" value="Chromosome"/>
</dbReference>
<organism evidence="1 2">
    <name type="scientific">Caldalkalibacillus thermarum (strain TA2.A1)</name>
    <dbReference type="NCBI Taxonomy" id="986075"/>
    <lineage>
        <taxon>Bacteria</taxon>
        <taxon>Bacillati</taxon>
        <taxon>Bacillota</taxon>
        <taxon>Bacilli</taxon>
        <taxon>Bacillales</taxon>
        <taxon>Bacillaceae</taxon>
        <taxon>Caldalkalibacillus</taxon>
    </lineage>
</organism>
<dbReference type="RefSeq" id="WP_042684331.1">
    <property type="nucleotide sequence ID" value="NZ_AFCE01000088.1"/>
</dbReference>
<dbReference type="EMBL" id="CP082237">
    <property type="protein sequence ID" value="QZT33946.1"/>
    <property type="molecule type" value="Genomic_DNA"/>
</dbReference>
<dbReference type="OrthoDB" id="1097360at2"/>
<dbReference type="KEGG" id="cthu:HUR95_00445"/>
<proteinExistence type="predicted"/>
<evidence type="ECO:0000313" key="1">
    <source>
        <dbReference type="EMBL" id="QZT33946.1"/>
    </source>
</evidence>
<name>A0A8X8I971_CALTT</name>
<accession>A0A8X8I971</accession>
<sequence>MKKKLLQLYEGEKKGIEKGRQEGILIGKTEVAKKSLKMGMKVEDVAQATDLEVGLIDKLKEERGKI</sequence>